<feature type="transmembrane region" description="Helical" evidence="7">
    <location>
        <begin position="234"/>
        <end position="253"/>
    </location>
</feature>
<keyword evidence="5 7" id="KW-0472">Membrane</keyword>
<feature type="transmembrane region" description="Helical" evidence="7">
    <location>
        <begin position="201"/>
        <end position="222"/>
    </location>
</feature>
<evidence type="ECO:0000256" key="2">
    <source>
        <dbReference type="ARBA" id="ARBA00022475"/>
    </source>
</evidence>
<feature type="transmembrane region" description="Helical" evidence="7">
    <location>
        <begin position="354"/>
        <end position="372"/>
    </location>
</feature>
<keyword evidence="4 7" id="KW-1133">Transmembrane helix</keyword>
<keyword evidence="2" id="KW-1003">Cell membrane</keyword>
<sequence length="421" mass="42834">MIRKIWPLVVAAVSLGIDAYVLAGVLPDMADSLATTAGAIGLGVTAFTAAYAAAGPSLSRVLVGRSTRTALLVALGTFNLGNLATALAPTFGVFLTSRVVAGAGAGVLTAVATATAGALVADHERGRAMALVTFGLSTGTVAGVPLGMLISQHMGWRGTMGFVVLIGVLSMLALALRSGTLPQLPASRRSGHGAVLRSPRVAFGVTLSFVLGMASLGLYTYLLPMADERGLNGWGFALVWAWGIGGVLGSGLIGKPLDALGPRRLMPVVPAFLLTSFLVIQLVDTPVAWLVATAAWGASGWISVPVLQQALTRDRTEQAMPIVAFQMAAMYLGSAAGSAGGSALLAGGVTADALPGWAALATAGGLVLAVLITRLTPRSVSAVTIGGNSRRNRPRAVATRCEESAVHHEADRAGSRGDERL</sequence>
<dbReference type="SUPFAM" id="SSF103473">
    <property type="entry name" value="MFS general substrate transporter"/>
    <property type="match status" value="1"/>
</dbReference>
<keyword evidence="3 7" id="KW-0812">Transmembrane</keyword>
<evidence type="ECO:0000256" key="6">
    <source>
        <dbReference type="SAM" id="MobiDB-lite"/>
    </source>
</evidence>
<dbReference type="Gene3D" id="1.20.1250.20">
    <property type="entry name" value="MFS general substrate transporter like domains"/>
    <property type="match status" value="1"/>
</dbReference>
<evidence type="ECO:0000256" key="5">
    <source>
        <dbReference type="ARBA" id="ARBA00023136"/>
    </source>
</evidence>
<evidence type="ECO:0000256" key="1">
    <source>
        <dbReference type="ARBA" id="ARBA00004651"/>
    </source>
</evidence>
<feature type="domain" description="Major facilitator superfamily (MFS) profile" evidence="8">
    <location>
        <begin position="4"/>
        <end position="381"/>
    </location>
</feature>
<keyword evidence="10" id="KW-1185">Reference proteome</keyword>
<gene>
    <name evidence="9" type="ORF">JW613_23865</name>
</gene>
<feature type="transmembrane region" description="Helical" evidence="7">
    <location>
        <begin position="289"/>
        <end position="307"/>
    </location>
</feature>
<evidence type="ECO:0000313" key="9">
    <source>
        <dbReference type="EMBL" id="MBO8201308.1"/>
    </source>
</evidence>
<dbReference type="InterPro" id="IPR011701">
    <property type="entry name" value="MFS"/>
</dbReference>
<feature type="compositionally biased region" description="Basic and acidic residues" evidence="6">
    <location>
        <begin position="400"/>
        <end position="421"/>
    </location>
</feature>
<comment type="subcellular location">
    <subcellularLocation>
        <location evidence="1">Cell membrane</location>
        <topology evidence="1">Multi-pass membrane protein</topology>
    </subcellularLocation>
</comment>
<dbReference type="RefSeq" id="WP_209212997.1">
    <property type="nucleotide sequence ID" value="NZ_JAFFZM010000015.1"/>
</dbReference>
<dbReference type="InterPro" id="IPR036259">
    <property type="entry name" value="MFS_trans_sf"/>
</dbReference>
<feature type="transmembrane region" description="Helical" evidence="7">
    <location>
        <begin position="128"/>
        <end position="150"/>
    </location>
</feature>
<dbReference type="Proteomes" id="UP000721954">
    <property type="component" value="Unassembled WGS sequence"/>
</dbReference>
<dbReference type="PANTHER" id="PTHR43124">
    <property type="entry name" value="PURINE EFFLUX PUMP PBUE"/>
    <property type="match status" value="1"/>
</dbReference>
<name>A0ABS3Y195_9ACTN</name>
<proteinExistence type="predicted"/>
<dbReference type="PANTHER" id="PTHR43124:SF10">
    <property type="entry name" value="PURINE EFFLUX PUMP PBUE"/>
    <property type="match status" value="1"/>
</dbReference>
<evidence type="ECO:0000259" key="8">
    <source>
        <dbReference type="PROSITE" id="PS50850"/>
    </source>
</evidence>
<dbReference type="PROSITE" id="PS50850">
    <property type="entry name" value="MFS"/>
    <property type="match status" value="1"/>
</dbReference>
<dbReference type="EMBL" id="JAFFZM010000015">
    <property type="protein sequence ID" value="MBO8201308.1"/>
    <property type="molecule type" value="Genomic_DNA"/>
</dbReference>
<feature type="transmembrane region" description="Helical" evidence="7">
    <location>
        <begin position="33"/>
        <end position="58"/>
    </location>
</feature>
<dbReference type="GeneID" id="96261653"/>
<evidence type="ECO:0000256" key="7">
    <source>
        <dbReference type="SAM" id="Phobius"/>
    </source>
</evidence>
<feature type="transmembrane region" description="Helical" evidence="7">
    <location>
        <begin position="328"/>
        <end position="348"/>
    </location>
</feature>
<comment type="caution">
    <text evidence="9">The sequence shown here is derived from an EMBL/GenBank/DDBJ whole genome shotgun (WGS) entry which is preliminary data.</text>
</comment>
<evidence type="ECO:0000256" key="3">
    <source>
        <dbReference type="ARBA" id="ARBA00022692"/>
    </source>
</evidence>
<feature type="transmembrane region" description="Helical" evidence="7">
    <location>
        <begin position="70"/>
        <end position="94"/>
    </location>
</feature>
<evidence type="ECO:0000256" key="4">
    <source>
        <dbReference type="ARBA" id="ARBA00022989"/>
    </source>
</evidence>
<protein>
    <submittedName>
        <fullName evidence="9">MFS transporter</fullName>
    </submittedName>
</protein>
<organism evidence="9 10">
    <name type="scientific">Streptomyces smyrnaeus</name>
    <dbReference type="NCBI Taxonomy" id="1387713"/>
    <lineage>
        <taxon>Bacteria</taxon>
        <taxon>Bacillati</taxon>
        <taxon>Actinomycetota</taxon>
        <taxon>Actinomycetes</taxon>
        <taxon>Kitasatosporales</taxon>
        <taxon>Streptomycetaceae</taxon>
        <taxon>Streptomyces</taxon>
    </lineage>
</organism>
<dbReference type="InterPro" id="IPR050189">
    <property type="entry name" value="MFS_Efflux_Transporters"/>
</dbReference>
<feature type="transmembrane region" description="Helical" evidence="7">
    <location>
        <begin position="265"/>
        <end position="283"/>
    </location>
</feature>
<evidence type="ECO:0000313" key="10">
    <source>
        <dbReference type="Proteomes" id="UP000721954"/>
    </source>
</evidence>
<accession>A0ABS3Y195</accession>
<feature type="transmembrane region" description="Helical" evidence="7">
    <location>
        <begin position="100"/>
        <end position="121"/>
    </location>
</feature>
<feature type="region of interest" description="Disordered" evidence="6">
    <location>
        <begin position="384"/>
        <end position="421"/>
    </location>
</feature>
<feature type="transmembrane region" description="Helical" evidence="7">
    <location>
        <begin position="162"/>
        <end position="180"/>
    </location>
</feature>
<dbReference type="InterPro" id="IPR020846">
    <property type="entry name" value="MFS_dom"/>
</dbReference>
<reference evidence="9 10" key="1">
    <citation type="submission" date="2021-02" db="EMBL/GenBank/DDBJ databases">
        <title>Streptomyces spirodelae sp. nov., isolated from duckweed.</title>
        <authorList>
            <person name="Saimee Y."/>
            <person name="Duangmal K."/>
        </authorList>
    </citation>
    <scope>NUCLEOTIDE SEQUENCE [LARGE SCALE GENOMIC DNA]</scope>
    <source>
        <strain evidence="9 10">DSM 42105</strain>
    </source>
</reference>
<dbReference type="Pfam" id="PF07690">
    <property type="entry name" value="MFS_1"/>
    <property type="match status" value="1"/>
</dbReference>